<comment type="caution">
    <text evidence="2">The sequence shown here is derived from an EMBL/GenBank/DDBJ whole genome shotgun (WGS) entry which is preliminary data.</text>
</comment>
<evidence type="ECO:0000313" key="2">
    <source>
        <dbReference type="EMBL" id="TKV61232.1"/>
    </source>
</evidence>
<dbReference type="AlphaFoldDB" id="A0A4U6QMH2"/>
<reference evidence="2 3" key="1">
    <citation type="submission" date="2019-05" db="EMBL/GenBank/DDBJ databases">
        <title>Nakamurella sp. N5BH11, whole genome shotgun sequence.</title>
        <authorList>
            <person name="Tuo L."/>
        </authorList>
    </citation>
    <scope>NUCLEOTIDE SEQUENCE [LARGE SCALE GENOMIC DNA]</scope>
    <source>
        <strain evidence="2 3">N5BH11</strain>
    </source>
</reference>
<dbReference type="EMBL" id="SZZH01000001">
    <property type="protein sequence ID" value="TKV61232.1"/>
    <property type="molecule type" value="Genomic_DNA"/>
</dbReference>
<feature type="transmembrane region" description="Helical" evidence="1">
    <location>
        <begin position="21"/>
        <end position="40"/>
    </location>
</feature>
<gene>
    <name evidence="2" type="ORF">FDO65_06310</name>
</gene>
<keyword evidence="1" id="KW-0812">Transmembrane</keyword>
<dbReference type="RefSeq" id="WP_137448536.1">
    <property type="nucleotide sequence ID" value="NZ_SZZH01000001.1"/>
</dbReference>
<sequence length="82" mass="8808">MEPERRSESGKLGNPGRRNQFWIAVIAVVASCVWLIYFGITALTADGPARGASIAMVVLGLFYLAACGVYVRKVVLAPPADR</sequence>
<keyword evidence="1" id="KW-1133">Transmembrane helix</keyword>
<feature type="transmembrane region" description="Helical" evidence="1">
    <location>
        <begin position="52"/>
        <end position="71"/>
    </location>
</feature>
<proteinExistence type="predicted"/>
<name>A0A4U6QMH2_9ACTN</name>
<keyword evidence="1" id="KW-0472">Membrane</keyword>
<protein>
    <submittedName>
        <fullName evidence="2">Uncharacterized protein</fullName>
    </submittedName>
</protein>
<keyword evidence="3" id="KW-1185">Reference proteome</keyword>
<accession>A0A4U6QMH2</accession>
<evidence type="ECO:0000313" key="3">
    <source>
        <dbReference type="Proteomes" id="UP000306985"/>
    </source>
</evidence>
<dbReference type="Proteomes" id="UP000306985">
    <property type="component" value="Unassembled WGS sequence"/>
</dbReference>
<evidence type="ECO:0000256" key="1">
    <source>
        <dbReference type="SAM" id="Phobius"/>
    </source>
</evidence>
<dbReference type="PROSITE" id="PS51257">
    <property type="entry name" value="PROKAR_LIPOPROTEIN"/>
    <property type="match status" value="1"/>
</dbReference>
<organism evidence="2 3">
    <name type="scientific">Nakamurella flava</name>
    <dbReference type="NCBI Taxonomy" id="2576308"/>
    <lineage>
        <taxon>Bacteria</taxon>
        <taxon>Bacillati</taxon>
        <taxon>Actinomycetota</taxon>
        <taxon>Actinomycetes</taxon>
        <taxon>Nakamurellales</taxon>
        <taxon>Nakamurellaceae</taxon>
        <taxon>Nakamurella</taxon>
    </lineage>
</organism>